<gene>
    <name evidence="11" type="primary">use1</name>
    <name evidence="11" type="ORF">VOLCADRAFT_115582</name>
</gene>
<dbReference type="PANTHER" id="PTHR13050">
    <property type="entry name" value="USE1-LIKE PROTEIN"/>
    <property type="match status" value="1"/>
</dbReference>
<keyword evidence="8 10" id="KW-1133">Transmembrane helix</keyword>
<evidence type="ECO:0000256" key="10">
    <source>
        <dbReference type="SAM" id="Phobius"/>
    </source>
</evidence>
<evidence type="ECO:0000256" key="3">
    <source>
        <dbReference type="ARBA" id="ARBA00022448"/>
    </source>
</evidence>
<evidence type="ECO:0000256" key="4">
    <source>
        <dbReference type="ARBA" id="ARBA00022692"/>
    </source>
</evidence>
<evidence type="ECO:0000256" key="6">
    <source>
        <dbReference type="ARBA" id="ARBA00022892"/>
    </source>
</evidence>
<feature type="transmembrane region" description="Helical" evidence="10">
    <location>
        <begin position="300"/>
        <end position="324"/>
    </location>
</feature>
<organism evidence="12">
    <name type="scientific">Volvox carteri f. nagariensis</name>
    <dbReference type="NCBI Taxonomy" id="3068"/>
    <lineage>
        <taxon>Eukaryota</taxon>
        <taxon>Viridiplantae</taxon>
        <taxon>Chlorophyta</taxon>
        <taxon>core chlorophytes</taxon>
        <taxon>Chlorophyceae</taxon>
        <taxon>CS clade</taxon>
        <taxon>Chlamydomonadales</taxon>
        <taxon>Volvocaceae</taxon>
        <taxon>Volvox</taxon>
    </lineage>
</organism>
<evidence type="ECO:0000256" key="7">
    <source>
        <dbReference type="ARBA" id="ARBA00022927"/>
    </source>
</evidence>
<dbReference type="GO" id="GO:0005789">
    <property type="term" value="C:endoplasmic reticulum membrane"/>
    <property type="evidence" value="ECO:0007669"/>
    <property type="project" value="UniProtKB-SubCell"/>
</dbReference>
<dbReference type="GO" id="GO:0015031">
    <property type="term" value="P:protein transport"/>
    <property type="evidence" value="ECO:0007669"/>
    <property type="project" value="UniProtKB-KW"/>
</dbReference>
<dbReference type="PANTHER" id="PTHR13050:SF7">
    <property type="entry name" value="VESICLE TRANSPORT PROTEIN USE1"/>
    <property type="match status" value="1"/>
</dbReference>
<dbReference type="InterPro" id="IPR019150">
    <property type="entry name" value="Vesicle_transport_protein_Use1"/>
</dbReference>
<dbReference type="GO" id="GO:0006890">
    <property type="term" value="P:retrograde vesicle-mediated transport, Golgi to endoplasmic reticulum"/>
    <property type="evidence" value="ECO:0007669"/>
    <property type="project" value="TreeGrafter"/>
</dbReference>
<evidence type="ECO:0000313" key="11">
    <source>
        <dbReference type="EMBL" id="EFJ52625.1"/>
    </source>
</evidence>
<evidence type="ECO:0000256" key="8">
    <source>
        <dbReference type="ARBA" id="ARBA00022989"/>
    </source>
</evidence>
<dbReference type="RefSeq" id="XP_002945630.1">
    <property type="nucleotide sequence ID" value="XM_002945584.1"/>
</dbReference>
<evidence type="ECO:0000256" key="9">
    <source>
        <dbReference type="ARBA" id="ARBA00023136"/>
    </source>
</evidence>
<accession>D8TH02</accession>
<dbReference type="OrthoDB" id="4506189at2759"/>
<evidence type="ECO:0000313" key="12">
    <source>
        <dbReference type="Proteomes" id="UP000001058"/>
    </source>
</evidence>
<keyword evidence="12" id="KW-1185">Reference proteome</keyword>
<protein>
    <submittedName>
        <fullName evidence="11">Qc-SNARE, USE1 family</fullName>
    </submittedName>
</protein>
<keyword evidence="6" id="KW-0931">ER-Golgi transport</keyword>
<comment type="similarity">
    <text evidence="2">Belongs to the USE1 family.</text>
</comment>
<proteinExistence type="inferred from homology"/>
<keyword evidence="5" id="KW-0256">Endoplasmic reticulum</keyword>
<sequence length="398" mass="39259">MAVTRTAQPGTRLPTPKGSQLEVSFRRLLESCLKHLKTLDASAATAAVAAASGSSGASALADGLNGRGAVAAATGAAGTSSASSGDSVSGGGGGDVDIAARVLKMRHYVDTLRELLADLRAQQDALGLDAATLDLYDTHLKAVAAAVPKVQLPPYCQNLITGTAIAAGGGSSSSASHSAPPLSYFTLPAARPGMATPAGGGGGAGGGGRVGTSGRTATADVAGLSSAASERLRGAEAAQALLTDELVELTAALKANAMGMAGAVAERGKLLDVTDAALTDSLVAAKLNAAEAGRQVKRSGGTLCFTCMIMLVVGMVFTAMVVYIKFTHLVGYRAAPAGAPPAGWMSWWGSFLGGAGGAAGAGAGGTYGTVAGDDLRGLDWDQAQGGAAGPWHEHDGEL</sequence>
<evidence type="ECO:0000256" key="2">
    <source>
        <dbReference type="ARBA" id="ARBA00007891"/>
    </source>
</evidence>
<dbReference type="GO" id="GO:0005484">
    <property type="term" value="F:SNAP receptor activity"/>
    <property type="evidence" value="ECO:0007669"/>
    <property type="project" value="TreeGrafter"/>
</dbReference>
<dbReference type="EMBL" id="GL378323">
    <property type="protein sequence ID" value="EFJ52625.1"/>
    <property type="molecule type" value="Genomic_DNA"/>
</dbReference>
<name>D8TH02_VOLCA</name>
<keyword evidence="7" id="KW-0653">Protein transport</keyword>
<dbReference type="GO" id="GO:0031201">
    <property type="term" value="C:SNARE complex"/>
    <property type="evidence" value="ECO:0007669"/>
    <property type="project" value="TreeGrafter"/>
</dbReference>
<keyword evidence="4 10" id="KW-0812">Transmembrane</keyword>
<dbReference type="STRING" id="3068.D8TH02"/>
<dbReference type="GeneID" id="9624306"/>
<evidence type="ECO:0000256" key="5">
    <source>
        <dbReference type="ARBA" id="ARBA00022824"/>
    </source>
</evidence>
<comment type="subcellular location">
    <subcellularLocation>
        <location evidence="1">Endoplasmic reticulum membrane</location>
        <topology evidence="1">Single-pass type IV membrane protein</topology>
    </subcellularLocation>
</comment>
<reference evidence="11 12" key="1">
    <citation type="journal article" date="2010" name="Science">
        <title>Genomic analysis of organismal complexity in the multicellular green alga Volvox carteri.</title>
        <authorList>
            <person name="Prochnik S.E."/>
            <person name="Umen J."/>
            <person name="Nedelcu A.M."/>
            <person name="Hallmann A."/>
            <person name="Miller S.M."/>
            <person name="Nishii I."/>
            <person name="Ferris P."/>
            <person name="Kuo A."/>
            <person name="Mitros T."/>
            <person name="Fritz-Laylin L.K."/>
            <person name="Hellsten U."/>
            <person name="Chapman J."/>
            <person name="Simakov O."/>
            <person name="Rensing S.A."/>
            <person name="Terry A."/>
            <person name="Pangilinan J."/>
            <person name="Kapitonov V."/>
            <person name="Jurka J."/>
            <person name="Salamov A."/>
            <person name="Shapiro H."/>
            <person name="Schmutz J."/>
            <person name="Grimwood J."/>
            <person name="Lindquist E."/>
            <person name="Lucas S."/>
            <person name="Grigoriev I.V."/>
            <person name="Schmitt R."/>
            <person name="Kirk D."/>
            <person name="Rokhsar D.S."/>
        </authorList>
    </citation>
    <scope>NUCLEOTIDE SEQUENCE [LARGE SCALE GENOMIC DNA]</scope>
    <source>
        <strain evidence="12">f. Nagariensis / Eve</strain>
    </source>
</reference>
<dbReference type="AlphaFoldDB" id="D8TH02"/>
<evidence type="ECO:0000256" key="1">
    <source>
        <dbReference type="ARBA" id="ARBA00004163"/>
    </source>
</evidence>
<keyword evidence="9 10" id="KW-0472">Membrane</keyword>
<dbReference type="Proteomes" id="UP000001058">
    <property type="component" value="Unassembled WGS sequence"/>
</dbReference>
<dbReference type="KEGG" id="vcn:VOLCADRAFT_115582"/>
<keyword evidence="3" id="KW-0813">Transport</keyword>
<dbReference type="InParanoid" id="D8TH02"/>